<comment type="caution">
    <text evidence="2">The sequence shown here is derived from an EMBL/GenBank/DDBJ whole genome shotgun (WGS) entry which is preliminary data.</text>
</comment>
<sequence>MKTLFRSVSVLAAALALSSAAHAGDPPRVYPTGTTVYNPAKAYNSYVAFSGPDGLMHLIDMNGHEVKRWSHGGNPGEVLDPKLVGGARGHVMLQLAENGDKRGGIFTNKTFGEADWNDKTVWSWSGEGKDGSALQNHDWARLPNGHTLMLRTVVHAVPMVGPTVIGDQGIVEVDQQGKVVWTWDAGDHLAEFGFSPEGIRYLQARVAKNGAEPYGYLEINDMQVLGPNQWFDAGDKRFDPENIMIDARKGNVVLIISKRTGKVVWSLGPNFPGDELSPDQRIGNKTLPRPVDQISGQHNAHLIAKGLPGAGHLLLFDDEGGAGFPPAALGIYAGSRILEIDPVKKQIVWQYTGEDSGRPTWTFFSSFVSSAHRLPNGNTLICEGMYGRLFQITPTGEIVWEYVVPYLGHGKRGDKPFESMLTYRAQAVPYDWVPEGTPHTETPVQELDITSYRVGQP</sequence>
<dbReference type="InterPro" id="IPR053143">
    <property type="entry name" value="Arylsulfate_ST"/>
</dbReference>
<accession>A0ABW1ZCJ7</accession>
<keyword evidence="1" id="KW-0732">Signal</keyword>
<proteinExistence type="predicted"/>
<dbReference type="Proteomes" id="UP001596391">
    <property type="component" value="Unassembled WGS sequence"/>
</dbReference>
<protein>
    <submittedName>
        <fullName evidence="2">Aryl-sulfate sulfotransferase</fullName>
    </submittedName>
</protein>
<dbReference type="InterPro" id="IPR010262">
    <property type="entry name" value="Arylsulfotransferase_bact"/>
</dbReference>
<evidence type="ECO:0000313" key="2">
    <source>
        <dbReference type="EMBL" id="MFC6646421.1"/>
    </source>
</evidence>
<gene>
    <name evidence="2" type="ORF">ACFQBQ_12660</name>
</gene>
<keyword evidence="3" id="KW-1185">Reference proteome</keyword>
<name>A0ABW1ZCJ7_9BACT</name>
<dbReference type="PANTHER" id="PTHR35340">
    <property type="entry name" value="PQQ ENZYME REPEAT PROTEIN-RELATED"/>
    <property type="match status" value="1"/>
</dbReference>
<feature type="signal peptide" evidence="1">
    <location>
        <begin position="1"/>
        <end position="23"/>
    </location>
</feature>
<organism evidence="2 3">
    <name type="scientific">Granulicella cerasi</name>
    <dbReference type="NCBI Taxonomy" id="741063"/>
    <lineage>
        <taxon>Bacteria</taxon>
        <taxon>Pseudomonadati</taxon>
        <taxon>Acidobacteriota</taxon>
        <taxon>Terriglobia</taxon>
        <taxon>Terriglobales</taxon>
        <taxon>Acidobacteriaceae</taxon>
        <taxon>Granulicella</taxon>
    </lineage>
</organism>
<evidence type="ECO:0000313" key="3">
    <source>
        <dbReference type="Proteomes" id="UP001596391"/>
    </source>
</evidence>
<dbReference type="EMBL" id="JBHSWI010000001">
    <property type="protein sequence ID" value="MFC6646421.1"/>
    <property type="molecule type" value="Genomic_DNA"/>
</dbReference>
<reference evidence="3" key="1">
    <citation type="journal article" date="2019" name="Int. J. Syst. Evol. Microbiol.">
        <title>The Global Catalogue of Microorganisms (GCM) 10K type strain sequencing project: providing services to taxonomists for standard genome sequencing and annotation.</title>
        <authorList>
            <consortium name="The Broad Institute Genomics Platform"/>
            <consortium name="The Broad Institute Genome Sequencing Center for Infectious Disease"/>
            <person name="Wu L."/>
            <person name="Ma J."/>
        </authorList>
    </citation>
    <scope>NUCLEOTIDE SEQUENCE [LARGE SCALE GENOMIC DNA]</scope>
    <source>
        <strain evidence="3">CGMCC 1.16026</strain>
    </source>
</reference>
<feature type="chain" id="PRO_5045299503" evidence="1">
    <location>
        <begin position="24"/>
        <end position="457"/>
    </location>
</feature>
<dbReference type="PANTHER" id="PTHR35340:SF5">
    <property type="entry name" value="ASST-DOMAIN-CONTAINING PROTEIN"/>
    <property type="match status" value="1"/>
</dbReference>
<dbReference type="InterPro" id="IPR011044">
    <property type="entry name" value="Quino_amine_DH_bsu"/>
</dbReference>
<dbReference type="SUPFAM" id="SSF50969">
    <property type="entry name" value="YVTN repeat-like/Quinoprotein amine dehydrogenase"/>
    <property type="match status" value="1"/>
</dbReference>
<dbReference type="Pfam" id="PF05935">
    <property type="entry name" value="Arylsulfotrans"/>
    <property type="match status" value="1"/>
</dbReference>
<evidence type="ECO:0000256" key="1">
    <source>
        <dbReference type="SAM" id="SignalP"/>
    </source>
</evidence>
<dbReference type="RefSeq" id="WP_263370092.1">
    <property type="nucleotide sequence ID" value="NZ_JAGSYD010000001.1"/>
</dbReference>